<dbReference type="CDD" id="cd00081">
    <property type="entry name" value="Hint"/>
    <property type="match status" value="1"/>
</dbReference>
<dbReference type="PROSITE" id="PS50209">
    <property type="entry name" value="CARD"/>
    <property type="match status" value="1"/>
</dbReference>
<dbReference type="InterPro" id="IPR001657">
    <property type="entry name" value="Hedgehog"/>
</dbReference>
<organism evidence="8 9">
    <name type="scientific">Holothuria leucospilota</name>
    <name type="common">Black long sea cucumber</name>
    <name type="synonym">Mertensiothuria leucospilota</name>
    <dbReference type="NCBI Taxonomy" id="206669"/>
    <lineage>
        <taxon>Eukaryota</taxon>
        <taxon>Metazoa</taxon>
        <taxon>Echinodermata</taxon>
        <taxon>Eleutherozoa</taxon>
        <taxon>Echinozoa</taxon>
        <taxon>Holothuroidea</taxon>
        <taxon>Aspidochirotacea</taxon>
        <taxon>Aspidochirotida</taxon>
        <taxon>Holothuriidae</taxon>
        <taxon>Holothuria</taxon>
    </lineage>
</organism>
<dbReference type="GO" id="GO:0016540">
    <property type="term" value="P:protein autoprocessing"/>
    <property type="evidence" value="ECO:0007669"/>
    <property type="project" value="InterPro"/>
</dbReference>
<evidence type="ECO:0000313" key="9">
    <source>
        <dbReference type="Proteomes" id="UP001152320"/>
    </source>
</evidence>
<dbReference type="InterPro" id="IPR003586">
    <property type="entry name" value="Hint_dom_C"/>
</dbReference>
<proteinExistence type="inferred from homology"/>
<dbReference type="OrthoDB" id="5212at2759"/>
<dbReference type="SUPFAM" id="SSF47986">
    <property type="entry name" value="DEATH domain"/>
    <property type="match status" value="1"/>
</dbReference>
<feature type="domain" description="CARD" evidence="6">
    <location>
        <begin position="16"/>
        <end position="90"/>
    </location>
</feature>
<dbReference type="InterPro" id="IPR027417">
    <property type="entry name" value="P-loop_NTPase"/>
</dbReference>
<accession>A0A9Q1BTD8</accession>
<dbReference type="SMART" id="SM00306">
    <property type="entry name" value="HintN"/>
    <property type="match status" value="1"/>
</dbReference>
<evidence type="ECO:0000256" key="2">
    <source>
        <dbReference type="ARBA" id="ARBA00022473"/>
    </source>
</evidence>
<evidence type="ECO:0000256" key="1">
    <source>
        <dbReference type="ARBA" id="ARBA00008535"/>
    </source>
</evidence>
<dbReference type="GO" id="GO:0007267">
    <property type="term" value="P:cell-cell signaling"/>
    <property type="evidence" value="ECO:0007669"/>
    <property type="project" value="InterPro"/>
</dbReference>
<dbReference type="FunFam" id="3.40.50.300:FF:000840">
    <property type="entry name" value="Immune-associated nucleotide-binding protein 9"/>
    <property type="match status" value="1"/>
</dbReference>
<dbReference type="PANTHER" id="PTHR10903:SF184">
    <property type="entry name" value="GTP-BINDING PROTEIN A"/>
    <property type="match status" value="1"/>
</dbReference>
<dbReference type="InterPro" id="IPR036844">
    <property type="entry name" value="Hint_dom_sf"/>
</dbReference>
<dbReference type="InterPro" id="IPR045058">
    <property type="entry name" value="GIMA/IAN/Toc"/>
</dbReference>
<evidence type="ECO:0000256" key="4">
    <source>
        <dbReference type="ARBA" id="ARBA00022741"/>
    </source>
</evidence>
<dbReference type="Pfam" id="PF01079">
    <property type="entry name" value="Hint"/>
    <property type="match status" value="1"/>
</dbReference>
<dbReference type="GO" id="GO:0042981">
    <property type="term" value="P:regulation of apoptotic process"/>
    <property type="evidence" value="ECO:0007669"/>
    <property type="project" value="InterPro"/>
</dbReference>
<name>A0A9Q1BTD8_HOLLE</name>
<comment type="caution">
    <text evidence="8">The sequence shown here is derived from an EMBL/GenBank/DDBJ whole genome shotgun (WGS) entry which is preliminary data.</text>
</comment>
<dbReference type="InterPro" id="IPR006703">
    <property type="entry name" value="G_AIG1"/>
</dbReference>
<reference evidence="8" key="1">
    <citation type="submission" date="2021-10" db="EMBL/GenBank/DDBJ databases">
        <title>Tropical sea cucumber genome reveals ecological adaptation and Cuvierian tubules defense mechanism.</title>
        <authorList>
            <person name="Chen T."/>
        </authorList>
    </citation>
    <scope>NUCLEOTIDE SEQUENCE</scope>
    <source>
        <strain evidence="8">Nanhai2018</strain>
        <tissue evidence="8">Muscle</tissue>
    </source>
</reference>
<dbReference type="Proteomes" id="UP001152320">
    <property type="component" value="Chromosome 12"/>
</dbReference>
<dbReference type="GO" id="GO:0005525">
    <property type="term" value="F:GTP binding"/>
    <property type="evidence" value="ECO:0007669"/>
    <property type="project" value="UniProtKB-KW"/>
</dbReference>
<dbReference type="SUPFAM" id="SSF51294">
    <property type="entry name" value="Hedgehog/intein (Hint) domain"/>
    <property type="match status" value="1"/>
</dbReference>
<dbReference type="SMART" id="SM00305">
    <property type="entry name" value="HintC"/>
    <property type="match status" value="1"/>
</dbReference>
<gene>
    <name evidence="8" type="ORF">HOLleu_25695</name>
</gene>
<dbReference type="Pfam" id="PF04548">
    <property type="entry name" value="AIG1"/>
    <property type="match status" value="1"/>
</dbReference>
<evidence type="ECO:0000256" key="3">
    <source>
        <dbReference type="ARBA" id="ARBA00022729"/>
    </source>
</evidence>
<dbReference type="PRINTS" id="PR00632">
    <property type="entry name" value="SONICHHOG"/>
</dbReference>
<evidence type="ECO:0000313" key="8">
    <source>
        <dbReference type="EMBL" id="KAJ8032226.1"/>
    </source>
</evidence>
<dbReference type="InterPro" id="IPR001767">
    <property type="entry name" value="Hedgehog_Hint"/>
</dbReference>
<dbReference type="SUPFAM" id="SSF52540">
    <property type="entry name" value="P-loop containing nucleoside triphosphate hydrolases"/>
    <property type="match status" value="1"/>
</dbReference>
<evidence type="ECO:0000259" key="7">
    <source>
        <dbReference type="PROSITE" id="PS51720"/>
    </source>
</evidence>
<comment type="similarity">
    <text evidence="1">Belongs to the TRAFAC class TrmE-Era-EngA-EngB-Septin-like GTPase superfamily. AIG1/Toc34/Toc159-like paraseptin GTPase family. IAN subfamily.</text>
</comment>
<feature type="domain" description="AIG1-type G" evidence="7">
    <location>
        <begin position="153"/>
        <end position="367"/>
    </location>
</feature>
<dbReference type="InterPro" id="IPR003587">
    <property type="entry name" value="Hint_dom_N"/>
</dbReference>
<dbReference type="CDD" id="cd01671">
    <property type="entry name" value="CARD"/>
    <property type="match status" value="1"/>
</dbReference>
<keyword evidence="5" id="KW-0342">GTP-binding</keyword>
<dbReference type="Gene3D" id="1.10.533.10">
    <property type="entry name" value="Death Domain, Fas"/>
    <property type="match status" value="1"/>
</dbReference>
<dbReference type="InterPro" id="IPR001315">
    <property type="entry name" value="CARD"/>
</dbReference>
<keyword evidence="3" id="KW-0732">Signal</keyword>
<keyword evidence="9" id="KW-1185">Reference proteome</keyword>
<dbReference type="Gene3D" id="2.170.16.10">
    <property type="entry name" value="Hedgehog/Intein (Hint) domain"/>
    <property type="match status" value="1"/>
</dbReference>
<dbReference type="Gene3D" id="3.40.50.300">
    <property type="entry name" value="P-loop containing nucleotide triphosphate hydrolases"/>
    <property type="match status" value="1"/>
</dbReference>
<keyword evidence="4" id="KW-0547">Nucleotide-binding</keyword>
<evidence type="ECO:0000256" key="5">
    <source>
        <dbReference type="ARBA" id="ARBA00023134"/>
    </source>
</evidence>
<dbReference type="PANTHER" id="PTHR10903">
    <property type="entry name" value="GTPASE, IMAP FAMILY MEMBER-RELATED"/>
    <property type="match status" value="1"/>
</dbReference>
<dbReference type="EMBL" id="JAIZAY010000012">
    <property type="protein sequence ID" value="KAJ8032226.1"/>
    <property type="molecule type" value="Genomic_DNA"/>
</dbReference>
<keyword evidence="2" id="KW-0217">Developmental protein</keyword>
<dbReference type="InterPro" id="IPR011029">
    <property type="entry name" value="DEATH-like_dom_sf"/>
</dbReference>
<dbReference type="AlphaFoldDB" id="A0A9Q1BTD8"/>
<sequence length="984" mass="113492">MLQIYTGLTSDLRMSMKKKHRRALDRTLQVLSDDLDLQPAIIHLRSKELFTEDHESRINAQQVQTKMVSEFVTILKGRGDEAYTTFRTYLLDCQGQRHIATELDQSLKEVEESCVLEEADLRKTEDNDPWSFYNDQFYCFPCCDSMREYTSLPRTLRFLLIGKTGSGKSATGNTILGNNVFEEGSRTESHTKTIRSEETKEGNEFIIRVIDTPGLFDTAGDFRNSRLSLEIAKAVFSFKDGIHLFLLVCNSSMKLTPEEDDTIQHIEAVMKKDIYDFCVLILTHAKRKFGEDGKESLEQYIAEEKKANTKFSDLLNSVGNRIIAVENSFSEAVLKKNHRQKLLTSLAEVVKGNNGRLYRNRLFEKASVEIDKEYTRRQNRYEKRQNLFRMRFMVEKYVYRILPTLTEEQLHNLKHYLIQNIQQIRENSGTNSITNIDDKNVENCLKQFVKHNKDIIEEYIGLKELQTTKTKNELERQRQISVQENSIKMKHFAVNVIGNFLRQCKKKDLRDIQKSSTLPEDQWGKIFKFLELENIKVPEEDVRKYVQATFFQTPDILQKYIDERATDDLINEIETTIKEMSLIEEEKKQYKLAENLLDKIPEFIKKLSQENETKLRDALQNADDHEIGFMVDMFLKDHTEEKEPEQYESMEAIIKMYFIENRALILGSIKVLNDQRSKLDEVGITAEQQQKKIDILKCVSDVIDEHLQCYLADKSVKQLKNIGKQLNDGHVPQDILKIVMTHLYETENQITDESMIEEETLTQLQNKIKIMEDLVEESKSCFPALSFVQTKVGTQKLISNLIVGDEVLVFDSEGNLNFEKVYLMSHASKEEIATYIGISTKLGRFLFISPNHILPIGKLNNNVPAKQASVGETIFSVKDGVIISDIIESITYQKLKGAFCPITMNGSIVVNDVAASCFTTFLNPSLAQTVLCPFKVMFSYMPTSVLNAIVPYDQVEGMPIILSLCRSLIIAVRSRRKNVKQKFF</sequence>
<dbReference type="PROSITE" id="PS51720">
    <property type="entry name" value="G_AIG1"/>
    <property type="match status" value="1"/>
</dbReference>
<evidence type="ECO:0000259" key="6">
    <source>
        <dbReference type="PROSITE" id="PS50209"/>
    </source>
</evidence>
<protein>
    <submittedName>
        <fullName evidence="8">Immune-associated nucleotide-binding protein 9</fullName>
    </submittedName>
</protein>
<dbReference type="Pfam" id="PF00619">
    <property type="entry name" value="CARD"/>
    <property type="match status" value="1"/>
</dbReference>